<dbReference type="RefSeq" id="WP_067322726.1">
    <property type="nucleotide sequence ID" value="NZ_CBCRWS010000029.1"/>
</dbReference>
<dbReference type="OrthoDB" id="95415at2"/>
<gene>
    <name evidence="2" type="ORF">HP397_05440</name>
</gene>
<sequence length="164" mass="18654">MKKILGFLFLLLIFTVSCSTTPKISPEEIKMMTTRVYKYPMKDVYTATRNVIVNREFNLLSSSLEDGLIKGYAEVQTSDEAFNVLIGSKVTRSNTIDAVLTSRGEDVEVRLLVSEQFKDEDGIGILDVLSFNFKTSKETTKLTPIYNVELYNKLFDEIQKELSK</sequence>
<reference evidence="2 3" key="1">
    <citation type="submission" date="2020-05" db="EMBL/GenBank/DDBJ databases">
        <title>Streptobacillus felis strain LHL191014123.</title>
        <authorList>
            <person name="Fawzy A."/>
            <person name="Rau J."/>
            <person name="Risse K."/>
            <person name="Schauerte N."/>
            <person name="Geiger C."/>
            <person name="Blom J."/>
            <person name="Imirzalioglu C."/>
            <person name="Falgenhauer J."/>
            <person name="Bach A."/>
            <person name="Herden C."/>
            <person name="Eisenberg T."/>
        </authorList>
    </citation>
    <scope>NUCLEOTIDE SEQUENCE [LARGE SCALE GENOMIC DNA]</scope>
    <source>
        <strain evidence="2 3">LHL191014123</strain>
    </source>
</reference>
<evidence type="ECO:0000256" key="1">
    <source>
        <dbReference type="SAM" id="SignalP"/>
    </source>
</evidence>
<proteinExistence type="predicted"/>
<organism evidence="2 3">
    <name type="scientific">Streptobacillus felis</name>
    <dbReference type="NCBI Taxonomy" id="1384509"/>
    <lineage>
        <taxon>Bacteria</taxon>
        <taxon>Fusobacteriati</taxon>
        <taxon>Fusobacteriota</taxon>
        <taxon>Fusobacteriia</taxon>
        <taxon>Fusobacteriales</taxon>
        <taxon>Leptotrichiaceae</taxon>
        <taxon>Streptobacillus</taxon>
    </lineage>
</organism>
<evidence type="ECO:0000313" key="3">
    <source>
        <dbReference type="Proteomes" id="UP000526184"/>
    </source>
</evidence>
<dbReference type="AlphaFoldDB" id="A0A7Z0PGF7"/>
<comment type="caution">
    <text evidence="2">The sequence shown here is derived from an EMBL/GenBank/DDBJ whole genome shotgun (WGS) entry which is preliminary data.</text>
</comment>
<evidence type="ECO:0000313" key="2">
    <source>
        <dbReference type="EMBL" id="NYV28248.1"/>
    </source>
</evidence>
<dbReference type="EMBL" id="JABMKT010000028">
    <property type="protein sequence ID" value="NYV28248.1"/>
    <property type="molecule type" value="Genomic_DNA"/>
</dbReference>
<evidence type="ECO:0008006" key="4">
    <source>
        <dbReference type="Google" id="ProtNLM"/>
    </source>
</evidence>
<keyword evidence="1" id="KW-0732">Signal</keyword>
<accession>A0A7Z0PGF7</accession>
<protein>
    <recommendedName>
        <fullName evidence="4">DUF4468 domain-containing protein</fullName>
    </recommendedName>
</protein>
<name>A0A7Z0PGF7_9FUSO</name>
<dbReference type="PROSITE" id="PS51257">
    <property type="entry name" value="PROKAR_LIPOPROTEIN"/>
    <property type="match status" value="1"/>
</dbReference>
<feature type="chain" id="PRO_5030612007" description="DUF4468 domain-containing protein" evidence="1">
    <location>
        <begin position="20"/>
        <end position="164"/>
    </location>
</feature>
<keyword evidence="3" id="KW-1185">Reference proteome</keyword>
<feature type="signal peptide" evidence="1">
    <location>
        <begin position="1"/>
        <end position="19"/>
    </location>
</feature>
<dbReference type="Proteomes" id="UP000526184">
    <property type="component" value="Unassembled WGS sequence"/>
</dbReference>